<feature type="region of interest" description="Disordered" evidence="1">
    <location>
        <begin position="904"/>
        <end position="958"/>
    </location>
</feature>
<feature type="non-terminal residue" evidence="2">
    <location>
        <position position="1"/>
    </location>
</feature>
<feature type="region of interest" description="Disordered" evidence="1">
    <location>
        <begin position="297"/>
        <end position="426"/>
    </location>
</feature>
<evidence type="ECO:0000313" key="3">
    <source>
        <dbReference type="Proteomes" id="UP000779574"/>
    </source>
</evidence>
<feature type="compositionally biased region" description="Polar residues" evidence="1">
    <location>
        <begin position="647"/>
        <end position="657"/>
    </location>
</feature>
<feature type="compositionally biased region" description="Polar residues" evidence="1">
    <location>
        <begin position="851"/>
        <end position="866"/>
    </location>
</feature>
<feature type="compositionally biased region" description="Polar residues" evidence="1">
    <location>
        <begin position="823"/>
        <end position="834"/>
    </location>
</feature>
<feature type="region of interest" description="Disordered" evidence="1">
    <location>
        <begin position="597"/>
        <end position="657"/>
    </location>
</feature>
<feature type="region of interest" description="Disordered" evidence="1">
    <location>
        <begin position="1254"/>
        <end position="1363"/>
    </location>
</feature>
<feature type="compositionally biased region" description="Polar residues" evidence="1">
    <location>
        <begin position="617"/>
        <end position="639"/>
    </location>
</feature>
<feature type="compositionally biased region" description="Acidic residues" evidence="1">
    <location>
        <begin position="310"/>
        <end position="320"/>
    </location>
</feature>
<feature type="region of interest" description="Disordered" evidence="1">
    <location>
        <begin position="823"/>
        <end position="890"/>
    </location>
</feature>
<feature type="compositionally biased region" description="Low complexity" evidence="1">
    <location>
        <begin position="18"/>
        <end position="38"/>
    </location>
</feature>
<feature type="compositionally biased region" description="Basic and acidic residues" evidence="1">
    <location>
        <begin position="297"/>
        <end position="309"/>
    </location>
</feature>
<comment type="caution">
    <text evidence="2">The sequence shown here is derived from an EMBL/GenBank/DDBJ whole genome shotgun (WGS) entry which is preliminary data.</text>
</comment>
<feature type="compositionally biased region" description="Acidic residues" evidence="1">
    <location>
        <begin position="337"/>
        <end position="353"/>
    </location>
</feature>
<feature type="region of interest" description="Disordered" evidence="1">
    <location>
        <begin position="1"/>
        <end position="38"/>
    </location>
</feature>
<sequence>IVSCNMPPAAGIAPRQPPKAASKASKAKSTVTAATTPASTLKDSSEAHLCFTKSEKRWIAKHNLRVPTNKQIRDSTITNKYYAPALLLMANQNVKGDLKFWEPAFRIFDLEFDVDEALKEEADPEHDEYQSWAFDFLFKDLNPEKQTLGAELWLVIHKNPPPSYNQSTTRYHPREGYLFGREAEWVGDQLLNKIHRLQFNNARNHAFDDEKESTPLQYYTPYLLVKANLGGSAVINRHWLDLLALLLGREDASRLLKCLKFKVQYDHKGEETEGQAIMDAFSKLKKPQFLELPQFSRDKAKAGEVHPIPDQEDLPSQDESTETKEDTPSGDGGNGAEDSESEDGGAEDQDLDSQDGGAENENSDTGDGGAENENSDTGDGGAENEDSDPSDSDNGEDEKEDDEGGQEADPDGDNDGGQKASDRKPECLTLRSDVFELPYPLQPRFDTQKSKDDMLSFMVPIPTTFKEKMDKETKGELSEAFQELAKLTKKGTTNNIHDVKVKDRAIYIGNKYSTEACNTTLRYARKIHEHYKNLISGRRHHCKDLRMALTGRKKNDPDGKFFKERILDILDRAHNIARAQEWAAQRQSYVGANRPIPEEYRIPKDNLDSPSEKTKAKLSSSVRELLGSTQPNATAQTPKTPVHQGQGPLQTLNTATRPTTARSLLKPSPRIPAAGLPGPSTQHNQAQGFHGFLGKQGQTPMTQAQSPTLLTSHGYVQPQDFQSHGAPQNHRSPFFALDHMQNQDPRQMLQVIQGQQGAYNQYDPQIQHHTGPHVPQGQHGGSYNRPQDGRLFDGNAMAINALQGQGFDPGYQHDWTDMFESDQTLGQGQGTVPNNPFPAQFNGQGRVPHAQSDSHGQFNLDWTQQDGPAPLFDSENHEVQPTASNLGPALDTALLSTPEDRISRLQKLRRDPPPRENQRKRKAESPRPGGRDQGSKKPRLDVHDQGSEERRLDGRAQHERDLKFIKEYREEMANSDTKVKSTWSNTLHEGLGVAQGDFTSTATLDFVKSKAMTGDQRKILAQIQQSCNKYDDVESMKLYLQNLVTAAFRTPNPGSQITYKLNRSRWVVTGSIGVYKDRELSMAHALTIVYRKHGQAAMNEAARAFALFEIWAPDCSEKEVGGLKTYPIDHYSLKGGQIATAMWPETVKDKASHVRRAQPSDEELANKSDAEVSKSWGPVHMDMVAKVMQKERMPGEYPAVTTRHDDTTQELDKVDKMLTGEFFSDTIVPALKSVWPGELIDVEALWDAVMTDGQARKNPWSKKREQGSTLGATPRSKQVKHVKVEEEDEESAENEEDEEQEKPPAKPKKTGKTVKTESTEKPKKPKTGRKNTSATPSTPTKSKVDHKKTSTETSTPVKTKVEGEAQRDFLERLEKNGPAKPVAELQKWLKNPKLPEGADKIIKRIIKEKQKKEAENAADLADEFGI</sequence>
<feature type="compositionally biased region" description="Basic and acidic residues" evidence="1">
    <location>
        <begin position="597"/>
        <end position="615"/>
    </location>
</feature>
<organism evidence="2 3">
    <name type="scientific">Aureobasidium melanogenum</name>
    <name type="common">Aureobasidium pullulans var. melanogenum</name>
    <dbReference type="NCBI Taxonomy" id="46634"/>
    <lineage>
        <taxon>Eukaryota</taxon>
        <taxon>Fungi</taxon>
        <taxon>Dikarya</taxon>
        <taxon>Ascomycota</taxon>
        <taxon>Pezizomycotina</taxon>
        <taxon>Dothideomycetes</taxon>
        <taxon>Dothideomycetidae</taxon>
        <taxon>Dothideales</taxon>
        <taxon>Saccotheciaceae</taxon>
        <taxon>Aureobasidium</taxon>
    </lineage>
</organism>
<evidence type="ECO:0000256" key="1">
    <source>
        <dbReference type="SAM" id="MobiDB-lite"/>
    </source>
</evidence>
<reference evidence="2" key="2">
    <citation type="submission" date="2021-08" db="EMBL/GenBank/DDBJ databases">
        <authorList>
            <person name="Gostincar C."/>
            <person name="Sun X."/>
            <person name="Song Z."/>
            <person name="Gunde-Cimerman N."/>
        </authorList>
    </citation>
    <scope>NUCLEOTIDE SEQUENCE</scope>
    <source>
        <strain evidence="2">EXF-9911</strain>
    </source>
</reference>
<feature type="compositionally biased region" description="Acidic residues" evidence="1">
    <location>
        <begin position="382"/>
        <end position="414"/>
    </location>
</feature>
<dbReference type="Proteomes" id="UP000779574">
    <property type="component" value="Unassembled WGS sequence"/>
</dbReference>
<gene>
    <name evidence="2" type="ORF">KCU76_g5482</name>
</gene>
<feature type="compositionally biased region" description="Low complexity" evidence="1">
    <location>
        <begin position="1332"/>
        <end position="1341"/>
    </location>
</feature>
<reference evidence="2" key="1">
    <citation type="journal article" date="2021" name="J Fungi (Basel)">
        <title>Virulence traits and population genomics of the black yeast Aureobasidium melanogenum.</title>
        <authorList>
            <person name="Cernosa A."/>
            <person name="Sun X."/>
            <person name="Gostincar C."/>
            <person name="Fang C."/>
            <person name="Gunde-Cimerman N."/>
            <person name="Song Z."/>
        </authorList>
    </citation>
    <scope>NUCLEOTIDE SEQUENCE</scope>
    <source>
        <strain evidence="2">EXF-9911</strain>
    </source>
</reference>
<evidence type="ECO:0000313" key="2">
    <source>
        <dbReference type="EMBL" id="KAG9694103.1"/>
    </source>
</evidence>
<proteinExistence type="predicted"/>
<dbReference type="EMBL" id="JAHFXF010000172">
    <property type="protein sequence ID" value="KAG9694103.1"/>
    <property type="molecule type" value="Genomic_DNA"/>
</dbReference>
<feature type="region of interest" description="Disordered" evidence="1">
    <location>
        <begin position="765"/>
        <end position="789"/>
    </location>
</feature>
<protein>
    <submittedName>
        <fullName evidence="2">Uncharacterized protein</fullName>
    </submittedName>
</protein>
<name>A0A9P8END2_AURME</name>
<feature type="compositionally biased region" description="Acidic residues" evidence="1">
    <location>
        <begin position="1285"/>
        <end position="1300"/>
    </location>
</feature>
<accession>A0A9P8END2</accession>
<feature type="non-terminal residue" evidence="2">
    <location>
        <position position="1426"/>
    </location>
</feature>